<feature type="non-terminal residue" evidence="1">
    <location>
        <position position="1"/>
    </location>
</feature>
<dbReference type="AlphaFoldDB" id="A0A4Y2KCP7"/>
<dbReference type="EMBL" id="BGPR01114144">
    <property type="protein sequence ID" value="GBN00132.1"/>
    <property type="molecule type" value="Genomic_DNA"/>
</dbReference>
<protein>
    <submittedName>
        <fullName evidence="1">Uncharacterized protein</fullName>
    </submittedName>
</protein>
<name>A0A4Y2KCP7_ARAVE</name>
<dbReference type="Proteomes" id="UP000499080">
    <property type="component" value="Unassembled WGS sequence"/>
</dbReference>
<sequence length="30" mass="2698">TGHHGGGSIFDAAASGLNDIGGAIGGLFGA</sequence>
<evidence type="ECO:0000313" key="2">
    <source>
        <dbReference type="Proteomes" id="UP000499080"/>
    </source>
</evidence>
<accession>A0A4Y2KCP7</accession>
<gene>
    <name evidence="1" type="ORF">AVEN_20854_1</name>
</gene>
<proteinExistence type="predicted"/>
<reference evidence="1 2" key="1">
    <citation type="journal article" date="2019" name="Sci. Rep.">
        <title>Orb-weaving spider Araneus ventricosus genome elucidates the spidroin gene catalogue.</title>
        <authorList>
            <person name="Kono N."/>
            <person name="Nakamura H."/>
            <person name="Ohtoshi R."/>
            <person name="Moran D.A.P."/>
            <person name="Shinohara A."/>
            <person name="Yoshida Y."/>
            <person name="Fujiwara M."/>
            <person name="Mori M."/>
            <person name="Tomita M."/>
            <person name="Arakawa K."/>
        </authorList>
    </citation>
    <scope>NUCLEOTIDE SEQUENCE [LARGE SCALE GENOMIC DNA]</scope>
</reference>
<organism evidence="1 2">
    <name type="scientific">Araneus ventricosus</name>
    <name type="common">Orbweaver spider</name>
    <name type="synonym">Epeira ventricosa</name>
    <dbReference type="NCBI Taxonomy" id="182803"/>
    <lineage>
        <taxon>Eukaryota</taxon>
        <taxon>Metazoa</taxon>
        <taxon>Ecdysozoa</taxon>
        <taxon>Arthropoda</taxon>
        <taxon>Chelicerata</taxon>
        <taxon>Arachnida</taxon>
        <taxon>Araneae</taxon>
        <taxon>Araneomorphae</taxon>
        <taxon>Entelegynae</taxon>
        <taxon>Araneoidea</taxon>
        <taxon>Araneidae</taxon>
        <taxon>Araneus</taxon>
    </lineage>
</organism>
<comment type="caution">
    <text evidence="1">The sequence shown here is derived from an EMBL/GenBank/DDBJ whole genome shotgun (WGS) entry which is preliminary data.</text>
</comment>
<keyword evidence="2" id="KW-1185">Reference proteome</keyword>
<evidence type="ECO:0000313" key="1">
    <source>
        <dbReference type="EMBL" id="GBN00132.1"/>
    </source>
</evidence>